<evidence type="ECO:0008006" key="3">
    <source>
        <dbReference type="Google" id="ProtNLM"/>
    </source>
</evidence>
<comment type="caution">
    <text evidence="1">The sequence shown here is derived from an EMBL/GenBank/DDBJ whole genome shotgun (WGS) entry which is preliminary data.</text>
</comment>
<protein>
    <recommendedName>
        <fullName evidence="3">Terminase small subunit</fullName>
    </recommendedName>
</protein>
<evidence type="ECO:0000313" key="2">
    <source>
        <dbReference type="Proteomes" id="UP000191905"/>
    </source>
</evidence>
<proteinExistence type="predicted"/>
<evidence type="ECO:0000313" key="1">
    <source>
        <dbReference type="EMBL" id="OQM75207.1"/>
    </source>
</evidence>
<dbReference type="STRING" id="1873176.BFN67_19570"/>
<organism evidence="1 2">
    <name type="scientific">Manganibacter manganicus</name>
    <dbReference type="NCBI Taxonomy" id="1873176"/>
    <lineage>
        <taxon>Bacteria</taxon>
        <taxon>Pseudomonadati</taxon>
        <taxon>Pseudomonadota</taxon>
        <taxon>Alphaproteobacteria</taxon>
        <taxon>Hyphomicrobiales</taxon>
        <taxon>Phyllobacteriaceae</taxon>
        <taxon>Manganibacter</taxon>
    </lineage>
</organism>
<gene>
    <name evidence="1" type="ORF">BFN67_19570</name>
</gene>
<accession>A0A1V8RPT7</accession>
<reference evidence="1 2" key="1">
    <citation type="journal article" date="2016" name="Int. J. Syst. Evol. Microbiol.">
        <title>Pseudaminobacter manganicus sp. nov., isolated from sludge of a manganese mine.</title>
        <authorList>
            <person name="Li J."/>
            <person name="Huang J."/>
            <person name="Liao S."/>
            <person name="Wang G."/>
        </authorList>
    </citation>
    <scope>NUCLEOTIDE SEQUENCE [LARGE SCALE GENOMIC DNA]</scope>
    <source>
        <strain evidence="1 2">JH-7</strain>
    </source>
</reference>
<sequence>MRYGDEQWAKTRAFCEGRPRTYAYASELFGIPAPTIRERSVREGWIKIDCRTRAGRRDRVEKAPAAPVALADPPDGWEDMAPEQRLEWLNGFVARQVAQIAASAEGEGGALDKSRIDALAAMLRMLEKSETFTRDRTEIRVQDDAELAEKLRLIDERIVELAAALAGRMGGAADRSALG</sequence>
<dbReference type="AlphaFoldDB" id="A0A1V8RPT7"/>
<keyword evidence="2" id="KW-1185">Reference proteome</keyword>
<dbReference type="Proteomes" id="UP000191905">
    <property type="component" value="Unassembled WGS sequence"/>
</dbReference>
<dbReference type="EMBL" id="MDET01000019">
    <property type="protein sequence ID" value="OQM75207.1"/>
    <property type="molecule type" value="Genomic_DNA"/>
</dbReference>
<name>A0A1V8RPT7_9HYPH</name>